<dbReference type="AlphaFoldDB" id="Q3JLK7"/>
<evidence type="ECO:0000313" key="3">
    <source>
        <dbReference type="Proteomes" id="UP000002700"/>
    </source>
</evidence>
<dbReference type="KEGG" id="bpm:BURPS1710b_A0387"/>
<dbReference type="HOGENOM" id="CLU_2804187_0_0_4"/>
<dbReference type="EMBL" id="CP000125">
    <property type="protein sequence ID" value="ABA51885.1"/>
    <property type="molecule type" value="Genomic_DNA"/>
</dbReference>
<reference evidence="2 3" key="1">
    <citation type="submission" date="2005-09" db="EMBL/GenBank/DDBJ databases">
        <authorList>
            <person name="Woods D.E."/>
            <person name="Nierman W.C."/>
        </authorList>
    </citation>
    <scope>NUCLEOTIDE SEQUENCE [LARGE SCALE GENOMIC DNA]</scope>
    <source>
        <strain evidence="2 3">1710b</strain>
    </source>
</reference>
<protein>
    <submittedName>
        <fullName evidence="2">Uncharacterized protein</fullName>
    </submittedName>
</protein>
<sequence>MSAAHGPRYGSAAGTAGQPASTPRRVAWRSIGVGRCRMLRRDAPRCHAAQCGDQPRVSIQFRAQQAE</sequence>
<proteinExistence type="predicted"/>
<gene>
    <name evidence="2" type="ordered locus">BURPS1710b_A0387</name>
</gene>
<name>Q3JLK7_BURP1</name>
<organism evidence="2 3">
    <name type="scientific">Burkholderia pseudomallei (strain 1710b)</name>
    <dbReference type="NCBI Taxonomy" id="320372"/>
    <lineage>
        <taxon>Bacteria</taxon>
        <taxon>Pseudomonadati</taxon>
        <taxon>Pseudomonadota</taxon>
        <taxon>Betaproteobacteria</taxon>
        <taxon>Burkholderiales</taxon>
        <taxon>Burkholderiaceae</taxon>
        <taxon>Burkholderia</taxon>
        <taxon>pseudomallei group</taxon>
    </lineage>
</organism>
<feature type="region of interest" description="Disordered" evidence="1">
    <location>
        <begin position="1"/>
        <end position="26"/>
    </location>
</feature>
<evidence type="ECO:0000313" key="2">
    <source>
        <dbReference type="EMBL" id="ABA51885.1"/>
    </source>
</evidence>
<dbReference type="Proteomes" id="UP000002700">
    <property type="component" value="Chromosome II"/>
</dbReference>
<evidence type="ECO:0000256" key="1">
    <source>
        <dbReference type="SAM" id="MobiDB-lite"/>
    </source>
</evidence>
<dbReference type="EnsemblBacteria" id="ABA51885">
    <property type="protein sequence ID" value="ABA51885"/>
    <property type="gene ID" value="BURPS1710b_A0387"/>
</dbReference>
<accession>Q3JLK7</accession>